<feature type="transmembrane region" description="Helical" evidence="2">
    <location>
        <begin position="343"/>
        <end position="363"/>
    </location>
</feature>
<name>A0A0N1IBU0_LEPSE</name>
<dbReference type="AlphaFoldDB" id="A0A0N1IBU0"/>
<accession>A0A0N1IBU0</accession>
<keyword evidence="4" id="KW-1185">Reference proteome</keyword>
<keyword evidence="2" id="KW-0812">Transmembrane</keyword>
<dbReference type="EMBL" id="LJSK01000007">
    <property type="protein sequence ID" value="KPI90301.1"/>
    <property type="molecule type" value="Genomic_DNA"/>
</dbReference>
<gene>
    <name evidence="3" type="ORF">ABL78_0527</name>
</gene>
<reference evidence="3 4" key="1">
    <citation type="journal article" date="2015" name="PLoS Pathog.">
        <title>Leptomonas seymouri: Adaptations to the Dixenous Life Cycle Analyzed by Genome Sequencing, Transcriptome Profiling and Co-infection with Leishmania donovani.</title>
        <authorList>
            <person name="Kraeva N."/>
            <person name="Butenko A."/>
            <person name="Hlavacova J."/>
            <person name="Kostygov A."/>
            <person name="Myskova J."/>
            <person name="Grybchuk D."/>
            <person name="Lestinova T."/>
            <person name="Votypka J."/>
            <person name="Volf P."/>
            <person name="Opperdoes F."/>
            <person name="Flegontov P."/>
            <person name="Lukes J."/>
            <person name="Yurchenko V."/>
        </authorList>
    </citation>
    <scope>NUCLEOTIDE SEQUENCE [LARGE SCALE GENOMIC DNA]</scope>
    <source>
        <strain evidence="3 4">ATCC 30220</strain>
    </source>
</reference>
<dbReference type="OMA" id="MHELDRV"/>
<protein>
    <submittedName>
        <fullName evidence="3">Uncharacterized protein</fullName>
    </submittedName>
</protein>
<evidence type="ECO:0000256" key="1">
    <source>
        <dbReference type="SAM" id="MobiDB-lite"/>
    </source>
</evidence>
<organism evidence="3 4">
    <name type="scientific">Leptomonas seymouri</name>
    <dbReference type="NCBI Taxonomy" id="5684"/>
    <lineage>
        <taxon>Eukaryota</taxon>
        <taxon>Discoba</taxon>
        <taxon>Euglenozoa</taxon>
        <taxon>Kinetoplastea</taxon>
        <taxon>Metakinetoplastina</taxon>
        <taxon>Trypanosomatida</taxon>
        <taxon>Trypanosomatidae</taxon>
        <taxon>Leishmaniinae</taxon>
        <taxon>Leptomonas</taxon>
    </lineage>
</organism>
<dbReference type="Proteomes" id="UP000038009">
    <property type="component" value="Unassembled WGS sequence"/>
</dbReference>
<dbReference type="OrthoDB" id="240601at2759"/>
<keyword evidence="2" id="KW-0472">Membrane</keyword>
<feature type="region of interest" description="Disordered" evidence="1">
    <location>
        <begin position="400"/>
        <end position="461"/>
    </location>
</feature>
<feature type="region of interest" description="Disordered" evidence="1">
    <location>
        <begin position="203"/>
        <end position="230"/>
    </location>
</feature>
<dbReference type="VEuPathDB" id="TriTrypDB:Lsey_0007_0140"/>
<evidence type="ECO:0000256" key="2">
    <source>
        <dbReference type="SAM" id="Phobius"/>
    </source>
</evidence>
<keyword evidence="2" id="KW-1133">Transmembrane helix</keyword>
<evidence type="ECO:0000313" key="4">
    <source>
        <dbReference type="Proteomes" id="UP000038009"/>
    </source>
</evidence>
<evidence type="ECO:0000313" key="3">
    <source>
        <dbReference type="EMBL" id="KPI90301.1"/>
    </source>
</evidence>
<feature type="compositionally biased region" description="Basic and acidic residues" evidence="1">
    <location>
        <begin position="217"/>
        <end position="230"/>
    </location>
</feature>
<comment type="caution">
    <text evidence="3">The sequence shown here is derived from an EMBL/GenBank/DDBJ whole genome shotgun (WGS) entry which is preliminary data.</text>
</comment>
<proteinExistence type="predicted"/>
<sequence>MPPTADTTAEEASAVNTHYAADIYALQYRLSRCLETIAPCLSQQAQSNSASSKNAGCSPAAIARPLRRLGELLREAKQLNARLSGETCEAGLSSNVSSNDSEDNAEDEPLRSYYDQHLRTRYAQLQQDMATAEGLLRTALASTPGLRGLPVNCVGTAPRQMNIVERDGSTHACYVYTDSLAPTAARLPAPVAYYTDRDPEAVLKRHTSSKSSVPPTENEKNASVKRTNDPTHEVPAVASASAALPPATAEDRIMADIQQAIHQMKDGALQVSAMMEQERSQMKSAAELLSGGLAKTQTEIKQLDRVSYVEASAEVPWVLTLIPGMSFLWRTVLQPLWAFLKQALLMALILAITLGVLVLITVLPKPVMFRGQRSVISAVSSPLSHPTAVHDLSLPASFPAVVPPQKDRREPSPTVAPVPADAPPPAPAEHQPQRGNSQREADDDDAVLSPHPVPREVDGDL</sequence>
<feature type="compositionally biased region" description="Pro residues" evidence="1">
    <location>
        <begin position="414"/>
        <end position="427"/>
    </location>
</feature>